<gene>
    <name evidence="1" type="ORF">ACFPIE_08015</name>
</gene>
<dbReference type="EMBL" id="JBHSLF010000015">
    <property type="protein sequence ID" value="MFC5343853.1"/>
    <property type="molecule type" value="Genomic_DNA"/>
</dbReference>
<dbReference type="RefSeq" id="WP_374036205.1">
    <property type="nucleotide sequence ID" value="NZ_CP169082.1"/>
</dbReference>
<reference evidence="2" key="1">
    <citation type="journal article" date="2019" name="Int. J. Syst. Evol. Microbiol.">
        <title>The Global Catalogue of Microorganisms (GCM) 10K type strain sequencing project: providing services to taxonomists for standard genome sequencing and annotation.</title>
        <authorList>
            <consortium name="The Broad Institute Genomics Platform"/>
            <consortium name="The Broad Institute Genome Sequencing Center for Infectious Disease"/>
            <person name="Wu L."/>
            <person name="Ma J."/>
        </authorList>
    </citation>
    <scope>NUCLEOTIDE SEQUENCE [LARGE SCALE GENOMIC DNA]</scope>
    <source>
        <strain evidence="2">JCM 12125</strain>
    </source>
</reference>
<protein>
    <recommendedName>
        <fullName evidence="3">DUF4145 domain-containing protein</fullName>
    </recommendedName>
</protein>
<evidence type="ECO:0000313" key="2">
    <source>
        <dbReference type="Proteomes" id="UP001596152"/>
    </source>
</evidence>
<dbReference type="Proteomes" id="UP001596152">
    <property type="component" value="Unassembled WGS sequence"/>
</dbReference>
<evidence type="ECO:0008006" key="3">
    <source>
        <dbReference type="Google" id="ProtNLM"/>
    </source>
</evidence>
<sequence length="172" mass="19474">MSLSGQNLTSDEIVDHYEDCRSALRTYFSRPEDHLARFGDCSAEEIALDLRKRLAELELTQSLILLATIEAAFRVDFAKRCTGPKKIALGKEFRSLKNTKGDRVSLDQDILEAWKTSGILAASLISEIRGAMNLRHWLAHGRYWPARLGRRYDFDSLVNLSDALNYSGILLK</sequence>
<accession>A0ABW0FUA9</accession>
<organism evidence="1 2">
    <name type="scientific">Brevundimonas staleyi</name>
    <dbReference type="NCBI Taxonomy" id="74326"/>
    <lineage>
        <taxon>Bacteria</taxon>
        <taxon>Pseudomonadati</taxon>
        <taxon>Pseudomonadota</taxon>
        <taxon>Alphaproteobacteria</taxon>
        <taxon>Caulobacterales</taxon>
        <taxon>Caulobacteraceae</taxon>
        <taxon>Brevundimonas</taxon>
    </lineage>
</organism>
<evidence type="ECO:0000313" key="1">
    <source>
        <dbReference type="EMBL" id="MFC5343853.1"/>
    </source>
</evidence>
<proteinExistence type="predicted"/>
<comment type="caution">
    <text evidence="1">The sequence shown here is derived from an EMBL/GenBank/DDBJ whole genome shotgun (WGS) entry which is preliminary data.</text>
</comment>
<keyword evidence="2" id="KW-1185">Reference proteome</keyword>
<name>A0ABW0FUA9_9CAUL</name>